<gene>
    <name evidence="14" type="ORF">LSH36_916g00036</name>
</gene>
<accession>A0AAD9IYA2</accession>
<dbReference type="InterPro" id="IPR026169">
    <property type="entry name" value="MIEAP"/>
</dbReference>
<reference evidence="14" key="1">
    <citation type="journal article" date="2023" name="Mol. Biol. Evol.">
        <title>Third-Generation Sequencing Reveals the Adaptive Role of the Epigenome in Three Deep-Sea Polychaetes.</title>
        <authorList>
            <person name="Perez M."/>
            <person name="Aroh O."/>
            <person name="Sun Y."/>
            <person name="Lan Y."/>
            <person name="Juniper S.K."/>
            <person name="Young C.R."/>
            <person name="Angers B."/>
            <person name="Qian P.Y."/>
        </authorList>
    </citation>
    <scope>NUCLEOTIDE SEQUENCE</scope>
    <source>
        <strain evidence="14">P08H-3</strain>
    </source>
</reference>
<sequence>VKSEDGKPNNSEPITADVTSANGSACSITSIGADSRQEVDLLSLGNDRPTQLVRRYGNLYTETRLDAFDALEDLPEIADFDDLKGKLLFSVVVLAFRSIQHTLADTRTQVRQLLCLPASDAKVHEPAACHVEDAISIYLRKSVSKYDTSKNIKEVSEQVWSTLYDYPSLRQCEGLRRYITECVQLAWALSVQNPPLVIDYSCDVFNDDIHTRFHTSDPESRRVRCVLWPVLREGDNGPCVYKGVVIT</sequence>
<dbReference type="Proteomes" id="UP001208570">
    <property type="component" value="Unassembled WGS sequence"/>
</dbReference>
<dbReference type="GO" id="GO:0008289">
    <property type="term" value="F:lipid binding"/>
    <property type="evidence" value="ECO:0007669"/>
    <property type="project" value="UniProtKB-KW"/>
</dbReference>
<keyword evidence="15" id="KW-1185">Reference proteome</keyword>
<evidence type="ECO:0000256" key="10">
    <source>
        <dbReference type="ARBA" id="ARBA00023128"/>
    </source>
</evidence>
<dbReference type="PANTHER" id="PTHR21771:SF1">
    <property type="entry name" value="MITOCHONDRIA-EATING PROTEIN"/>
    <property type="match status" value="1"/>
</dbReference>
<dbReference type="InterPro" id="IPR031981">
    <property type="entry name" value="MIEAP_C"/>
</dbReference>
<evidence type="ECO:0000256" key="2">
    <source>
        <dbReference type="ARBA" id="ARBA00004305"/>
    </source>
</evidence>
<evidence type="ECO:0000313" key="15">
    <source>
        <dbReference type="Proteomes" id="UP001208570"/>
    </source>
</evidence>
<evidence type="ECO:0000256" key="6">
    <source>
        <dbReference type="ARBA" id="ARBA00022490"/>
    </source>
</evidence>
<keyword evidence="11" id="KW-0472">Membrane</keyword>
<keyword evidence="10" id="KW-0496">Mitochondrion</keyword>
<dbReference type="GO" id="GO:0035695">
    <property type="term" value="P:mitophagy by internal vacuole formation"/>
    <property type="evidence" value="ECO:0007669"/>
    <property type="project" value="TreeGrafter"/>
</dbReference>
<comment type="subcellular location">
    <subcellularLocation>
        <location evidence="3">Cytoplasm</location>
    </subcellularLocation>
    <subcellularLocation>
        <location evidence="2">Mitochondrion matrix</location>
    </subcellularLocation>
    <subcellularLocation>
        <location evidence="1">Mitochondrion outer membrane</location>
    </subcellularLocation>
</comment>
<evidence type="ECO:0000259" key="13">
    <source>
        <dbReference type="Pfam" id="PF16026"/>
    </source>
</evidence>
<comment type="similarity">
    <text evidence="4">Belongs to the MIEAP family.</text>
</comment>
<dbReference type="AlphaFoldDB" id="A0AAD9IYA2"/>
<name>A0AAD9IYA2_9ANNE</name>
<organism evidence="14 15">
    <name type="scientific">Paralvinella palmiformis</name>
    <dbReference type="NCBI Taxonomy" id="53620"/>
    <lineage>
        <taxon>Eukaryota</taxon>
        <taxon>Metazoa</taxon>
        <taxon>Spiralia</taxon>
        <taxon>Lophotrochozoa</taxon>
        <taxon>Annelida</taxon>
        <taxon>Polychaeta</taxon>
        <taxon>Sedentaria</taxon>
        <taxon>Canalipalpata</taxon>
        <taxon>Terebellida</taxon>
        <taxon>Terebelliformia</taxon>
        <taxon>Alvinellidae</taxon>
        <taxon>Paralvinella</taxon>
    </lineage>
</organism>
<evidence type="ECO:0000256" key="11">
    <source>
        <dbReference type="ARBA" id="ARBA00023136"/>
    </source>
</evidence>
<comment type="caution">
    <text evidence="14">The sequence shown here is derived from an EMBL/GenBank/DDBJ whole genome shotgun (WGS) entry which is preliminary data.</text>
</comment>
<evidence type="ECO:0000256" key="12">
    <source>
        <dbReference type="ARBA" id="ARBA00032687"/>
    </source>
</evidence>
<dbReference type="GO" id="GO:0035694">
    <property type="term" value="P:mitochondrial protein catabolic process"/>
    <property type="evidence" value="ECO:0007669"/>
    <property type="project" value="InterPro"/>
</dbReference>
<evidence type="ECO:0000256" key="7">
    <source>
        <dbReference type="ARBA" id="ARBA00022787"/>
    </source>
</evidence>
<dbReference type="GO" id="GO:0005741">
    <property type="term" value="C:mitochondrial outer membrane"/>
    <property type="evidence" value="ECO:0007669"/>
    <property type="project" value="UniProtKB-SubCell"/>
</dbReference>
<dbReference type="EMBL" id="JAODUP010000916">
    <property type="protein sequence ID" value="KAK2142758.1"/>
    <property type="molecule type" value="Genomic_DNA"/>
</dbReference>
<proteinExistence type="inferred from homology"/>
<keyword evidence="9" id="KW-0446">Lipid-binding</keyword>
<dbReference type="PANTHER" id="PTHR21771">
    <property type="entry name" value="MITOCHONDRIA-EATING PROTEIN-RELATED"/>
    <property type="match status" value="1"/>
</dbReference>
<dbReference type="Pfam" id="PF16026">
    <property type="entry name" value="MIEAP"/>
    <property type="match status" value="1"/>
</dbReference>
<evidence type="ECO:0000256" key="4">
    <source>
        <dbReference type="ARBA" id="ARBA00008233"/>
    </source>
</evidence>
<evidence type="ECO:0000256" key="1">
    <source>
        <dbReference type="ARBA" id="ARBA00004294"/>
    </source>
</evidence>
<keyword evidence="8" id="KW-0175">Coiled coil</keyword>
<feature type="domain" description="Mitochondria-eating protein C-terminal" evidence="13">
    <location>
        <begin position="48"/>
        <end position="247"/>
    </location>
</feature>
<evidence type="ECO:0000256" key="5">
    <source>
        <dbReference type="ARBA" id="ARBA00019863"/>
    </source>
</evidence>
<keyword evidence="7" id="KW-1000">Mitochondrion outer membrane</keyword>
<feature type="non-terminal residue" evidence="14">
    <location>
        <position position="247"/>
    </location>
</feature>
<evidence type="ECO:0000256" key="9">
    <source>
        <dbReference type="ARBA" id="ARBA00023121"/>
    </source>
</evidence>
<protein>
    <recommendedName>
        <fullName evidence="5">Mitochondria-eating protein</fullName>
    </recommendedName>
    <alternativeName>
        <fullName evidence="12">Spermatogenesis-associated protein 18</fullName>
    </alternativeName>
</protein>
<evidence type="ECO:0000313" key="14">
    <source>
        <dbReference type="EMBL" id="KAK2142758.1"/>
    </source>
</evidence>
<evidence type="ECO:0000256" key="3">
    <source>
        <dbReference type="ARBA" id="ARBA00004496"/>
    </source>
</evidence>
<keyword evidence="6" id="KW-0963">Cytoplasm</keyword>
<dbReference type="GO" id="GO:0005759">
    <property type="term" value="C:mitochondrial matrix"/>
    <property type="evidence" value="ECO:0007669"/>
    <property type="project" value="UniProtKB-SubCell"/>
</dbReference>
<evidence type="ECO:0000256" key="8">
    <source>
        <dbReference type="ARBA" id="ARBA00023054"/>
    </source>
</evidence>